<proteinExistence type="inferred from homology"/>
<comment type="subcellular location">
    <subcellularLocation>
        <location evidence="1">Cytoplasm</location>
    </subcellularLocation>
</comment>
<sequence>MNVNRIIIHELIKEAQSTEIEYKSSSDLITVNEGINKLIEHVHESFDQTITKYSKFDLNNSTNAVYSNISKYLKEENSTEQFIKFSKASLGDLAILIRREPFATGGFYLFVDYVENGYNFISIIIVRNKDAFNINWNGDNFDVGPTENLNIDKLAMGFRINCDLYLDKEDTRNYIALISNQGDALSKYFTTWVNAGFVIDSKINTQHLINVIKDIGVPEGFPEDEDFDKIVHDWIESYRKQNKNKINVDILSESLYKDKLAIRNHAQEKFKIEIDPIFSVNGTELNRLVRYKATTKGIAVSLDSDTFKNGEVALENGMLIIRNEKIFNQLSELRKK</sequence>
<dbReference type="Proteomes" id="UP000198850">
    <property type="component" value="Unassembled WGS sequence"/>
</dbReference>
<keyword evidence="5" id="KW-1185">Reference proteome</keyword>
<dbReference type="InterPro" id="IPR007358">
    <property type="entry name" value="Nucleoid_associated_NdpA"/>
</dbReference>
<evidence type="ECO:0000256" key="3">
    <source>
        <dbReference type="ARBA" id="ARBA00022490"/>
    </source>
</evidence>
<dbReference type="PANTHER" id="PTHR38772:SF1">
    <property type="entry name" value="NUCLEOID-ASSOCIATED PROTEIN YEJK"/>
    <property type="match status" value="1"/>
</dbReference>
<name>A0A1H4F5D3_9SPHI</name>
<gene>
    <name evidence="4" type="ORF">SAMN05443550_10719</name>
</gene>
<evidence type="ECO:0000256" key="2">
    <source>
        <dbReference type="ARBA" id="ARBA00009035"/>
    </source>
</evidence>
<dbReference type="GO" id="GO:0003727">
    <property type="term" value="F:single-stranded RNA binding"/>
    <property type="evidence" value="ECO:0007669"/>
    <property type="project" value="TreeGrafter"/>
</dbReference>
<comment type="similarity">
    <text evidence="2">Belongs to the YejK family.</text>
</comment>
<dbReference type="RefSeq" id="WP_090557340.1">
    <property type="nucleotide sequence ID" value="NZ_FNRA01000007.1"/>
</dbReference>
<organism evidence="4 5">
    <name type="scientific">Pedobacter hartonius</name>
    <dbReference type="NCBI Taxonomy" id="425514"/>
    <lineage>
        <taxon>Bacteria</taxon>
        <taxon>Pseudomonadati</taxon>
        <taxon>Bacteroidota</taxon>
        <taxon>Sphingobacteriia</taxon>
        <taxon>Sphingobacteriales</taxon>
        <taxon>Sphingobacteriaceae</taxon>
        <taxon>Pedobacter</taxon>
    </lineage>
</organism>
<dbReference type="GO" id="GO:0005737">
    <property type="term" value="C:cytoplasm"/>
    <property type="evidence" value="ECO:0007669"/>
    <property type="project" value="UniProtKB-SubCell"/>
</dbReference>
<protein>
    <submittedName>
        <fullName evidence="4">Nucleoid-associated protein YejK</fullName>
    </submittedName>
</protein>
<dbReference type="EMBL" id="FNRA01000007">
    <property type="protein sequence ID" value="SEA92493.1"/>
    <property type="molecule type" value="Genomic_DNA"/>
</dbReference>
<dbReference type="GO" id="GO:0003690">
    <property type="term" value="F:double-stranded DNA binding"/>
    <property type="evidence" value="ECO:0007669"/>
    <property type="project" value="TreeGrafter"/>
</dbReference>
<evidence type="ECO:0000313" key="4">
    <source>
        <dbReference type="EMBL" id="SEA92493.1"/>
    </source>
</evidence>
<reference evidence="4 5" key="1">
    <citation type="submission" date="2016-10" db="EMBL/GenBank/DDBJ databases">
        <authorList>
            <person name="de Groot N.N."/>
        </authorList>
    </citation>
    <scope>NUCLEOTIDE SEQUENCE [LARGE SCALE GENOMIC DNA]</scope>
    <source>
        <strain evidence="4 5">DSM 19033</strain>
    </source>
</reference>
<accession>A0A1H4F5D3</accession>
<evidence type="ECO:0000256" key="1">
    <source>
        <dbReference type="ARBA" id="ARBA00004496"/>
    </source>
</evidence>
<dbReference type="OrthoDB" id="980584at2"/>
<dbReference type="STRING" id="425514.SAMN05443550_10719"/>
<dbReference type="AlphaFoldDB" id="A0A1H4F5D3"/>
<dbReference type="PANTHER" id="PTHR38772">
    <property type="match status" value="1"/>
</dbReference>
<dbReference type="GO" id="GO:0043590">
    <property type="term" value="C:bacterial nucleoid"/>
    <property type="evidence" value="ECO:0007669"/>
    <property type="project" value="TreeGrafter"/>
</dbReference>
<keyword evidence="3" id="KW-0963">Cytoplasm</keyword>
<dbReference type="Pfam" id="PF04245">
    <property type="entry name" value="NA37"/>
    <property type="match status" value="1"/>
</dbReference>
<evidence type="ECO:0000313" key="5">
    <source>
        <dbReference type="Proteomes" id="UP000198850"/>
    </source>
</evidence>